<dbReference type="AlphaFoldDB" id="A0A6J3M860"/>
<keyword evidence="1" id="KW-0040">ANK repeat</keyword>
<evidence type="ECO:0000256" key="1">
    <source>
        <dbReference type="PROSITE-ProRule" id="PRU00023"/>
    </source>
</evidence>
<accession>A0A6J3M860</accession>
<reference evidence="3" key="2">
    <citation type="submission" date="2020-04" db="EMBL/GenBank/DDBJ databases">
        <authorList>
            <consortium name="NCBI Genome Project"/>
        </authorList>
    </citation>
    <scope>NUCLEOTIDE SEQUENCE</scope>
    <source>
        <strain evidence="3">CBS 342.82</strain>
    </source>
</reference>
<reference evidence="3" key="3">
    <citation type="submission" date="2025-08" db="UniProtKB">
        <authorList>
            <consortium name="RefSeq"/>
        </authorList>
    </citation>
    <scope>IDENTIFICATION</scope>
    <source>
        <strain evidence="3">CBS 342.82</strain>
    </source>
</reference>
<sequence length="305" mass="33532">MSHTAHHEPIVWNGIVFEQLDPPQKYQVNPFPIILEAKEYCEAGDVTRTLDAVERGLTVEALSIVDLYPVFLLACRTGPAALVSELLVRGFEPTLLAAREAINGKNVEILGLLKYKGWDHLGQSTKETVPGPLYLAVSKEDADRDVVQWFLDNGADPDRRCLIDKTALSYAVSHAPLDIIELLIEHVHRPQHGELLHSVAFRPTSMGDHAALIELLLRRTPFGVNSLIYGGDVYSRALIAYTGAGTPLHFAALNDRPEVASALINAGANPAILDDKGDCPIDIARRQNYGAVIEVLLRAENQERI</sequence>
<proteinExistence type="predicted"/>
<protein>
    <submittedName>
        <fullName evidence="3">Ankyrin</fullName>
    </submittedName>
</protein>
<dbReference type="Pfam" id="PF00023">
    <property type="entry name" value="Ank"/>
    <property type="match status" value="1"/>
</dbReference>
<dbReference type="OrthoDB" id="1722345at2759"/>
<dbReference type="SUPFAM" id="SSF48403">
    <property type="entry name" value="Ankyrin repeat"/>
    <property type="match status" value="1"/>
</dbReference>
<dbReference type="Gene3D" id="1.25.40.20">
    <property type="entry name" value="Ankyrin repeat-containing domain"/>
    <property type="match status" value="2"/>
</dbReference>
<dbReference type="InterPro" id="IPR036770">
    <property type="entry name" value="Ankyrin_rpt-contain_sf"/>
</dbReference>
<name>A0A6J3M860_9PEZI</name>
<dbReference type="PROSITE" id="PS50297">
    <property type="entry name" value="ANK_REP_REGION"/>
    <property type="match status" value="1"/>
</dbReference>
<dbReference type="Proteomes" id="UP000504637">
    <property type="component" value="Unplaced"/>
</dbReference>
<keyword evidence="2" id="KW-1185">Reference proteome</keyword>
<dbReference type="RefSeq" id="XP_033461282.1">
    <property type="nucleotide sequence ID" value="XM_033606983.1"/>
</dbReference>
<dbReference type="SMART" id="SM00248">
    <property type="entry name" value="ANK"/>
    <property type="match status" value="4"/>
</dbReference>
<dbReference type="Pfam" id="PF13637">
    <property type="entry name" value="Ank_4"/>
    <property type="match status" value="1"/>
</dbReference>
<dbReference type="InterPro" id="IPR052391">
    <property type="entry name" value="E3_Ligase-Neurotoxin"/>
</dbReference>
<reference evidence="3" key="1">
    <citation type="submission" date="2020-01" db="EMBL/GenBank/DDBJ databases">
        <authorList>
            <consortium name="DOE Joint Genome Institute"/>
            <person name="Haridas S."/>
            <person name="Albert R."/>
            <person name="Binder M."/>
            <person name="Bloem J."/>
            <person name="Labutti K."/>
            <person name="Salamov A."/>
            <person name="Andreopoulos B."/>
            <person name="Baker S.E."/>
            <person name="Barry K."/>
            <person name="Bills G."/>
            <person name="Bluhm B.H."/>
            <person name="Cannon C."/>
            <person name="Castanera R."/>
            <person name="Culley D.E."/>
            <person name="Daum C."/>
            <person name="Ezra D."/>
            <person name="Gonzalez J.B."/>
            <person name="Henrissat B."/>
            <person name="Kuo A."/>
            <person name="Liang C."/>
            <person name="Lipzen A."/>
            <person name="Lutzoni F."/>
            <person name="Magnuson J."/>
            <person name="Mondo S."/>
            <person name="Nolan M."/>
            <person name="Ohm R."/>
            <person name="Pangilinan J."/>
            <person name="Park H.-J."/>
            <person name="Ramirez L."/>
            <person name="Alfaro M."/>
            <person name="Sun H."/>
            <person name="Tritt A."/>
            <person name="Yoshinaga Y."/>
            <person name="Zwiers L.-H."/>
            <person name="Turgeon B.G."/>
            <person name="Goodwin S.B."/>
            <person name="Spatafora J.W."/>
            <person name="Crous P.W."/>
            <person name="Grigoriev I.V."/>
        </authorList>
    </citation>
    <scope>NUCLEOTIDE SEQUENCE</scope>
    <source>
        <strain evidence="3">CBS 342.82</strain>
    </source>
</reference>
<dbReference type="PANTHER" id="PTHR24133">
    <property type="entry name" value="ANKYRIN DOMAIN-CONTAINING"/>
    <property type="match status" value="1"/>
</dbReference>
<gene>
    <name evidence="3" type="ORF">K489DRAFT_400144</name>
</gene>
<dbReference type="PANTHER" id="PTHR24133:SF40">
    <property type="entry name" value="ANKYRIN REPEAT DOMAIN 44"/>
    <property type="match status" value="1"/>
</dbReference>
<evidence type="ECO:0000313" key="3">
    <source>
        <dbReference type="RefSeq" id="XP_033461282.1"/>
    </source>
</evidence>
<evidence type="ECO:0000313" key="2">
    <source>
        <dbReference type="Proteomes" id="UP000504637"/>
    </source>
</evidence>
<dbReference type="PROSITE" id="PS50088">
    <property type="entry name" value="ANK_REPEAT"/>
    <property type="match status" value="1"/>
</dbReference>
<dbReference type="GeneID" id="54364783"/>
<dbReference type="InterPro" id="IPR002110">
    <property type="entry name" value="Ankyrin_rpt"/>
</dbReference>
<organism evidence="3">
    <name type="scientific">Dissoconium aciculare CBS 342.82</name>
    <dbReference type="NCBI Taxonomy" id="1314786"/>
    <lineage>
        <taxon>Eukaryota</taxon>
        <taxon>Fungi</taxon>
        <taxon>Dikarya</taxon>
        <taxon>Ascomycota</taxon>
        <taxon>Pezizomycotina</taxon>
        <taxon>Dothideomycetes</taxon>
        <taxon>Dothideomycetidae</taxon>
        <taxon>Mycosphaerellales</taxon>
        <taxon>Dissoconiaceae</taxon>
        <taxon>Dissoconium</taxon>
    </lineage>
</organism>
<feature type="repeat" description="ANK" evidence="1">
    <location>
        <begin position="243"/>
        <end position="275"/>
    </location>
</feature>